<dbReference type="AlphaFoldDB" id="A0A3S0C7X2"/>
<reference evidence="3 4" key="1">
    <citation type="submission" date="2018-11" db="EMBL/GenBank/DDBJ databases">
        <title>Arenibacter aquaticus sp.nov., a marine bacterium isolated from surface seawater in the South China Sea.</title>
        <authorList>
            <person name="Guo J."/>
            <person name="Sun J."/>
        </authorList>
    </citation>
    <scope>NUCLEOTIDE SEQUENCE [LARGE SCALE GENOMIC DNA]</scope>
    <source>
        <strain evidence="3 4">GUO666</strain>
    </source>
</reference>
<accession>A0A3S0C7X2</accession>
<dbReference type="SMART" id="SM00850">
    <property type="entry name" value="LytTR"/>
    <property type="match status" value="1"/>
</dbReference>
<name>A0A3S0C7X2_9FLAO</name>
<keyword evidence="1" id="KW-1133">Transmembrane helix</keyword>
<dbReference type="EMBL" id="RQPJ01000003">
    <property type="protein sequence ID" value="RTE54066.1"/>
    <property type="molecule type" value="Genomic_DNA"/>
</dbReference>
<feature type="transmembrane region" description="Helical" evidence="1">
    <location>
        <begin position="53"/>
        <end position="71"/>
    </location>
</feature>
<dbReference type="GO" id="GO:0003677">
    <property type="term" value="F:DNA binding"/>
    <property type="evidence" value="ECO:0007669"/>
    <property type="project" value="InterPro"/>
</dbReference>
<evidence type="ECO:0000313" key="4">
    <source>
        <dbReference type="Proteomes" id="UP000267585"/>
    </source>
</evidence>
<dbReference type="Proteomes" id="UP000267585">
    <property type="component" value="Unassembled WGS sequence"/>
</dbReference>
<evidence type="ECO:0000256" key="1">
    <source>
        <dbReference type="SAM" id="Phobius"/>
    </source>
</evidence>
<comment type="caution">
    <text evidence="3">The sequence shown here is derived from an EMBL/GenBank/DDBJ whole genome shotgun (WGS) entry which is preliminary data.</text>
</comment>
<dbReference type="PANTHER" id="PTHR37299">
    <property type="entry name" value="TRANSCRIPTIONAL REGULATOR-RELATED"/>
    <property type="match status" value="1"/>
</dbReference>
<feature type="transmembrane region" description="Helical" evidence="1">
    <location>
        <begin position="122"/>
        <end position="141"/>
    </location>
</feature>
<feature type="transmembrane region" description="Helical" evidence="1">
    <location>
        <begin position="83"/>
        <end position="102"/>
    </location>
</feature>
<keyword evidence="4" id="KW-1185">Reference proteome</keyword>
<keyword evidence="1" id="KW-0472">Membrane</keyword>
<evidence type="ECO:0000313" key="3">
    <source>
        <dbReference type="EMBL" id="RTE54066.1"/>
    </source>
</evidence>
<organism evidence="3 4">
    <name type="scientific">Arenibacter aquaticus</name>
    <dbReference type="NCBI Taxonomy" id="2489054"/>
    <lineage>
        <taxon>Bacteria</taxon>
        <taxon>Pseudomonadati</taxon>
        <taxon>Bacteroidota</taxon>
        <taxon>Flavobacteriia</taxon>
        <taxon>Flavobacteriales</taxon>
        <taxon>Flavobacteriaceae</taxon>
        <taxon>Arenibacter</taxon>
    </lineage>
</organism>
<dbReference type="InterPro" id="IPR007492">
    <property type="entry name" value="LytTR_DNA-bd_dom"/>
</dbReference>
<gene>
    <name evidence="3" type="ORF">EHW67_09070</name>
</gene>
<feature type="transmembrane region" description="Helical" evidence="1">
    <location>
        <begin position="24"/>
        <end position="41"/>
    </location>
</feature>
<keyword evidence="1" id="KW-0812">Transmembrane</keyword>
<dbReference type="Gene3D" id="2.40.50.1020">
    <property type="entry name" value="LytTr DNA-binding domain"/>
    <property type="match status" value="1"/>
</dbReference>
<proteinExistence type="predicted"/>
<dbReference type="PROSITE" id="PS50930">
    <property type="entry name" value="HTH_LYTTR"/>
    <property type="match status" value="1"/>
</dbReference>
<dbReference type="PANTHER" id="PTHR37299:SF1">
    <property type="entry name" value="STAGE 0 SPORULATION PROTEIN A HOMOLOG"/>
    <property type="match status" value="1"/>
</dbReference>
<dbReference type="GO" id="GO:0000156">
    <property type="term" value="F:phosphorelay response regulator activity"/>
    <property type="evidence" value="ECO:0007669"/>
    <property type="project" value="InterPro"/>
</dbReference>
<dbReference type="InterPro" id="IPR046947">
    <property type="entry name" value="LytR-like"/>
</dbReference>
<sequence length="283" mass="32664">MFMKAVIDILQREAPYLNSSRNKAMLVAFLAVFTLIFLVVYNPFNMIEWGGSILGYVGIGTVVMLVSQFPLRNILGVRKFRLYHLFIWIIGELFVITFFVYLVYGPLFPTFKERVHEYLDTLKFVCLIIIGPYFLFVWFLAYRHKLSNYQDVARYNASIEPGIDNKLLTIIAENNKAVLAINSNHLLFVRSSGNYVDIYYLKGDILSKELVRMSLKGIEVKLKGSSVLRVHRSYMVNTNMISSIKKTRKGYNIRVQHAPEEIIPVSLGYKDQFEEALALKVPH</sequence>
<feature type="domain" description="HTH LytTR-type" evidence="2">
    <location>
        <begin position="170"/>
        <end position="279"/>
    </location>
</feature>
<dbReference type="Pfam" id="PF04397">
    <property type="entry name" value="LytTR"/>
    <property type="match status" value="1"/>
</dbReference>
<protein>
    <submittedName>
        <fullName evidence="3">LytTR family transcriptional regulator</fullName>
    </submittedName>
</protein>
<evidence type="ECO:0000259" key="2">
    <source>
        <dbReference type="PROSITE" id="PS50930"/>
    </source>
</evidence>